<evidence type="ECO:0000313" key="1">
    <source>
        <dbReference type="EMBL" id="KAI0049271.1"/>
    </source>
</evidence>
<organism evidence="1 2">
    <name type="scientific">Auriscalpium vulgare</name>
    <dbReference type="NCBI Taxonomy" id="40419"/>
    <lineage>
        <taxon>Eukaryota</taxon>
        <taxon>Fungi</taxon>
        <taxon>Dikarya</taxon>
        <taxon>Basidiomycota</taxon>
        <taxon>Agaricomycotina</taxon>
        <taxon>Agaricomycetes</taxon>
        <taxon>Russulales</taxon>
        <taxon>Auriscalpiaceae</taxon>
        <taxon>Auriscalpium</taxon>
    </lineage>
</organism>
<protein>
    <submittedName>
        <fullName evidence="1">MFS general substrate transporter</fullName>
    </submittedName>
</protein>
<dbReference type="Proteomes" id="UP000814033">
    <property type="component" value="Unassembled WGS sequence"/>
</dbReference>
<gene>
    <name evidence="1" type="ORF">FA95DRAFT_1581850</name>
</gene>
<keyword evidence="2" id="KW-1185">Reference proteome</keyword>
<name>A0ACB8RYT6_9AGAM</name>
<accession>A0ACB8RYT6</accession>
<reference evidence="1" key="2">
    <citation type="journal article" date="2022" name="New Phytol.">
        <title>Evolutionary transition to the ectomycorrhizal habit in the genomes of a hyperdiverse lineage of mushroom-forming fungi.</title>
        <authorList>
            <person name="Looney B."/>
            <person name="Miyauchi S."/>
            <person name="Morin E."/>
            <person name="Drula E."/>
            <person name="Courty P.E."/>
            <person name="Kohler A."/>
            <person name="Kuo A."/>
            <person name="LaButti K."/>
            <person name="Pangilinan J."/>
            <person name="Lipzen A."/>
            <person name="Riley R."/>
            <person name="Andreopoulos W."/>
            <person name="He G."/>
            <person name="Johnson J."/>
            <person name="Nolan M."/>
            <person name="Tritt A."/>
            <person name="Barry K.W."/>
            <person name="Grigoriev I.V."/>
            <person name="Nagy L.G."/>
            <person name="Hibbett D."/>
            <person name="Henrissat B."/>
            <person name="Matheny P.B."/>
            <person name="Labbe J."/>
            <person name="Martin F.M."/>
        </authorList>
    </citation>
    <scope>NUCLEOTIDE SEQUENCE</scope>
    <source>
        <strain evidence="1">FP105234-sp</strain>
    </source>
</reference>
<proteinExistence type="predicted"/>
<reference evidence="1" key="1">
    <citation type="submission" date="2021-02" db="EMBL/GenBank/DDBJ databases">
        <authorList>
            <consortium name="DOE Joint Genome Institute"/>
            <person name="Ahrendt S."/>
            <person name="Looney B.P."/>
            <person name="Miyauchi S."/>
            <person name="Morin E."/>
            <person name="Drula E."/>
            <person name="Courty P.E."/>
            <person name="Chicoki N."/>
            <person name="Fauchery L."/>
            <person name="Kohler A."/>
            <person name="Kuo A."/>
            <person name="Labutti K."/>
            <person name="Pangilinan J."/>
            <person name="Lipzen A."/>
            <person name="Riley R."/>
            <person name="Andreopoulos W."/>
            <person name="He G."/>
            <person name="Johnson J."/>
            <person name="Barry K.W."/>
            <person name="Grigoriev I.V."/>
            <person name="Nagy L."/>
            <person name="Hibbett D."/>
            <person name="Henrissat B."/>
            <person name="Matheny P.B."/>
            <person name="Labbe J."/>
            <person name="Martin F."/>
        </authorList>
    </citation>
    <scope>NUCLEOTIDE SEQUENCE</scope>
    <source>
        <strain evidence="1">FP105234-sp</strain>
    </source>
</reference>
<evidence type="ECO:0000313" key="2">
    <source>
        <dbReference type="Proteomes" id="UP000814033"/>
    </source>
</evidence>
<dbReference type="EMBL" id="MU275875">
    <property type="protein sequence ID" value="KAI0049271.1"/>
    <property type="molecule type" value="Genomic_DNA"/>
</dbReference>
<comment type="caution">
    <text evidence="1">The sequence shown here is derived from an EMBL/GenBank/DDBJ whole genome shotgun (WGS) entry which is preliminary data.</text>
</comment>
<sequence>MDKKVFGDTVADEKRSFDSSADSANNVPPLGTPLDDDSRPRGFWCRSLRRDLDSVATQPSVFDDPATLEVFRPPPRYENAHRFDPKARWTWREEQRLVRKIDLKIMVWAFIMFFALDLDRTNISQANTDNFLKDIHITTNDFNLGNTLFRLCFLLAELPSQLISKRVGPDVWIPSQMVLWSFVAWSQYWITNRSTFLATRSLLGLLQGGFIPDVVLYLSYFYTKNELPIRLAWFWVSNYLTDIVGAFLATGILKLRGHNGKAGWRYLFLIEGGFTCLVGLISFALMPPGPTQTKAWWRPKGWFTEREEVIMVNRVLRDDPSKSDMHNRQGLSPKMIWQSLIDWRMWPLYILGLVHMIPTGPPQVYLTLTLRNLGFSTTKSNLLSVPAKVIGTIGLLATAYLSEVINSRVLSTIILQFWALPLLIALYTFTTETSPWVYFTVVTLIVGYPYVHPIQVAWASRNSHSVRTRTVSASLYNIFVQAGAIIYANIYQNSDKPLYKKGNRALIGICAMNIVLYILTYYFYRHMNRRRERIWNAMTPKERNHYLETTMDTGNQRLDFRFAY</sequence>